<comment type="caution">
    <text evidence="2">The sequence shown here is derived from an EMBL/GenBank/DDBJ whole genome shotgun (WGS) entry which is preliminary data.</text>
</comment>
<gene>
    <name evidence="2" type="ORF">B0I35DRAFT_481951</name>
</gene>
<dbReference type="OrthoDB" id="5211489at2759"/>
<name>A0A8K0SL10_9HYPO</name>
<dbReference type="EMBL" id="JAGPNK010000012">
    <property type="protein sequence ID" value="KAH7310650.1"/>
    <property type="molecule type" value="Genomic_DNA"/>
</dbReference>
<feature type="compositionally biased region" description="Low complexity" evidence="1">
    <location>
        <begin position="52"/>
        <end position="64"/>
    </location>
</feature>
<proteinExistence type="predicted"/>
<protein>
    <submittedName>
        <fullName evidence="2">Uncharacterized protein</fullName>
    </submittedName>
</protein>
<dbReference type="AlphaFoldDB" id="A0A8K0SL10"/>
<accession>A0A8K0SL10</accession>
<sequence>MERQRRSSGISDDAAEASHDLIHNAEVEEQRLHPNDSQTVRPYDEPATGDLGSSASGQTGSSGQKDSMMGKVKKAMNIGK</sequence>
<feature type="region of interest" description="Disordered" evidence="1">
    <location>
        <begin position="1"/>
        <end position="80"/>
    </location>
</feature>
<evidence type="ECO:0000256" key="1">
    <source>
        <dbReference type="SAM" id="MobiDB-lite"/>
    </source>
</evidence>
<reference evidence="2" key="1">
    <citation type="journal article" date="2021" name="Nat. Commun.">
        <title>Genetic determinants of endophytism in the Arabidopsis root mycobiome.</title>
        <authorList>
            <person name="Mesny F."/>
            <person name="Miyauchi S."/>
            <person name="Thiergart T."/>
            <person name="Pickel B."/>
            <person name="Atanasova L."/>
            <person name="Karlsson M."/>
            <person name="Huettel B."/>
            <person name="Barry K.W."/>
            <person name="Haridas S."/>
            <person name="Chen C."/>
            <person name="Bauer D."/>
            <person name="Andreopoulos W."/>
            <person name="Pangilinan J."/>
            <person name="LaButti K."/>
            <person name="Riley R."/>
            <person name="Lipzen A."/>
            <person name="Clum A."/>
            <person name="Drula E."/>
            <person name="Henrissat B."/>
            <person name="Kohler A."/>
            <person name="Grigoriev I.V."/>
            <person name="Martin F.M."/>
            <person name="Hacquard S."/>
        </authorList>
    </citation>
    <scope>NUCLEOTIDE SEQUENCE</scope>
    <source>
        <strain evidence="2">MPI-CAGE-CH-0235</strain>
    </source>
</reference>
<organism evidence="2 3">
    <name type="scientific">Stachybotrys elegans</name>
    <dbReference type="NCBI Taxonomy" id="80388"/>
    <lineage>
        <taxon>Eukaryota</taxon>
        <taxon>Fungi</taxon>
        <taxon>Dikarya</taxon>
        <taxon>Ascomycota</taxon>
        <taxon>Pezizomycotina</taxon>
        <taxon>Sordariomycetes</taxon>
        <taxon>Hypocreomycetidae</taxon>
        <taxon>Hypocreales</taxon>
        <taxon>Stachybotryaceae</taxon>
        <taxon>Stachybotrys</taxon>
    </lineage>
</organism>
<keyword evidence="3" id="KW-1185">Reference proteome</keyword>
<feature type="compositionally biased region" description="Basic and acidic residues" evidence="1">
    <location>
        <begin position="16"/>
        <end position="34"/>
    </location>
</feature>
<evidence type="ECO:0000313" key="3">
    <source>
        <dbReference type="Proteomes" id="UP000813444"/>
    </source>
</evidence>
<dbReference type="Proteomes" id="UP000813444">
    <property type="component" value="Unassembled WGS sequence"/>
</dbReference>
<evidence type="ECO:0000313" key="2">
    <source>
        <dbReference type="EMBL" id="KAH7310650.1"/>
    </source>
</evidence>